<sequence length="50" mass="5309">MLSWKTSWTVESGAGATGRFSGGTRLLGDIADHGRVNLPQARRTAGLVRP</sequence>
<gene>
    <name evidence="1" type="ORF">NK6_4278</name>
</gene>
<dbReference type="Proteomes" id="UP000063308">
    <property type="component" value="Chromosome"/>
</dbReference>
<evidence type="ECO:0000313" key="2">
    <source>
        <dbReference type="Proteomes" id="UP000063308"/>
    </source>
</evidence>
<protein>
    <submittedName>
        <fullName evidence="1">Uncharacterized protein</fullName>
    </submittedName>
</protein>
<reference evidence="1 2" key="1">
    <citation type="submission" date="2014-11" db="EMBL/GenBank/DDBJ databases">
        <title>Symbiosis island explosion on the genome of extra-slow-growing strains of soybean bradyrhizobia with massive insertion sequences.</title>
        <authorList>
            <person name="Iida T."/>
            <person name="Minamisawa K."/>
        </authorList>
    </citation>
    <scope>NUCLEOTIDE SEQUENCE [LARGE SCALE GENOMIC DNA]</scope>
    <source>
        <strain evidence="1 2">NK6</strain>
    </source>
</reference>
<name>A0A0E4BPK3_9BRAD</name>
<evidence type="ECO:0000313" key="1">
    <source>
        <dbReference type="EMBL" id="BAR57446.1"/>
    </source>
</evidence>
<dbReference type="EMBL" id="AP014685">
    <property type="protein sequence ID" value="BAR57446.1"/>
    <property type="molecule type" value="Genomic_DNA"/>
</dbReference>
<dbReference type="AlphaFoldDB" id="A0A0E4BPK3"/>
<proteinExistence type="predicted"/>
<organism evidence="1 2">
    <name type="scientific">Bradyrhizobium diazoefficiens</name>
    <dbReference type="NCBI Taxonomy" id="1355477"/>
    <lineage>
        <taxon>Bacteria</taxon>
        <taxon>Pseudomonadati</taxon>
        <taxon>Pseudomonadota</taxon>
        <taxon>Alphaproteobacteria</taxon>
        <taxon>Hyphomicrobiales</taxon>
        <taxon>Nitrobacteraceae</taxon>
        <taxon>Bradyrhizobium</taxon>
    </lineage>
</organism>
<accession>A0A0E4BPK3</accession>